<reference evidence="4" key="1">
    <citation type="submission" date="2017-05" db="EMBL/GenBank/DDBJ databases">
        <authorList>
            <person name="Sharma S."/>
            <person name="Sidhu C."/>
            <person name="Pinnaka A.K."/>
        </authorList>
    </citation>
    <scope>NUCLEOTIDE SEQUENCE [LARGE SCALE GENOMIC DNA]</scope>
    <source>
        <strain evidence="4">AK93</strain>
    </source>
</reference>
<dbReference type="InterPro" id="IPR005804">
    <property type="entry name" value="FA_desaturase_dom"/>
</dbReference>
<name>A0A3E0WVD2_9GAMM</name>
<dbReference type="EMBL" id="NFZW01000010">
    <property type="protein sequence ID" value="RFA36121.1"/>
    <property type="molecule type" value="Genomic_DNA"/>
</dbReference>
<proteinExistence type="predicted"/>
<protein>
    <submittedName>
        <fullName evidence="3">Fatty acid desaturase</fullName>
    </submittedName>
</protein>
<dbReference type="PANTHER" id="PTHR12879">
    <property type="entry name" value="SPHINGOLIPID DELTA 4 DESATURASE/C-4 HYDROXYLASE PROTEIN DES2"/>
    <property type="match status" value="1"/>
</dbReference>
<feature type="transmembrane region" description="Helical" evidence="1">
    <location>
        <begin position="176"/>
        <end position="198"/>
    </location>
</feature>
<dbReference type="AlphaFoldDB" id="A0A3E0WVD2"/>
<keyword evidence="1" id="KW-0812">Transmembrane</keyword>
<evidence type="ECO:0000313" key="3">
    <source>
        <dbReference type="EMBL" id="RFA36121.1"/>
    </source>
</evidence>
<comment type="caution">
    <text evidence="3">The sequence shown here is derived from an EMBL/GenBank/DDBJ whole genome shotgun (WGS) entry which is preliminary data.</text>
</comment>
<accession>A0A3E0WVD2</accession>
<evidence type="ECO:0000313" key="4">
    <source>
        <dbReference type="Proteomes" id="UP000256763"/>
    </source>
</evidence>
<sequence>MDRTDLLAAQDEIRLAKRADLKVAKDRNAELLALLKPVPEKFLLALTIHLAVWFACALLIAFTDSILVHIVAVLIMGNQLHTFTVLQHDCGHQSAFRSRTLNKWFGRALAAFIVFPYTAFTECHKRHHRYLGDPEKDPDEWHYTDGVKWLFVRIALFVPRFTYLSMVRYGNKVRNAVLAELAVNLTIAVALFALFIWQGLIYEFVLIFVLPLLLLALVINPISRGYEHYPMATLPSDDEGRLDLAKNTITVTSRLFGLIWANINYHVEHHAYPAVPFCNLPKLARLMADKEFLRDRWVLERAFANSPPAEEDSSLVADTRPADNHVK</sequence>
<dbReference type="Pfam" id="PF00487">
    <property type="entry name" value="FA_desaturase"/>
    <property type="match status" value="1"/>
</dbReference>
<feature type="transmembrane region" description="Helical" evidence="1">
    <location>
        <begin position="104"/>
        <end position="120"/>
    </location>
</feature>
<dbReference type="RefSeq" id="WP_116302270.1">
    <property type="nucleotide sequence ID" value="NZ_NFZV01000009.1"/>
</dbReference>
<dbReference type="Proteomes" id="UP000256763">
    <property type="component" value="Unassembled WGS sequence"/>
</dbReference>
<evidence type="ECO:0000259" key="2">
    <source>
        <dbReference type="Pfam" id="PF00487"/>
    </source>
</evidence>
<organism evidence="3 4">
    <name type="scientific">Alkalilimnicola ehrlichii</name>
    <dbReference type="NCBI Taxonomy" id="351052"/>
    <lineage>
        <taxon>Bacteria</taxon>
        <taxon>Pseudomonadati</taxon>
        <taxon>Pseudomonadota</taxon>
        <taxon>Gammaproteobacteria</taxon>
        <taxon>Chromatiales</taxon>
        <taxon>Ectothiorhodospiraceae</taxon>
        <taxon>Alkalilimnicola</taxon>
    </lineage>
</organism>
<gene>
    <name evidence="3" type="ORF">CAL65_11745</name>
</gene>
<dbReference type="PANTHER" id="PTHR12879:SF8">
    <property type="entry name" value="SPHINGOLIPID DELTA(4)-DESATURASE DES1"/>
    <property type="match status" value="1"/>
</dbReference>
<feature type="domain" description="Fatty acid desaturase" evidence="2">
    <location>
        <begin position="67"/>
        <end position="289"/>
    </location>
</feature>
<evidence type="ECO:0000256" key="1">
    <source>
        <dbReference type="SAM" id="Phobius"/>
    </source>
</evidence>
<keyword evidence="1" id="KW-1133">Transmembrane helix</keyword>
<keyword evidence="4" id="KW-1185">Reference proteome</keyword>
<dbReference type="OrthoDB" id="9792534at2"/>
<dbReference type="GO" id="GO:0046513">
    <property type="term" value="P:ceramide biosynthetic process"/>
    <property type="evidence" value="ECO:0007669"/>
    <property type="project" value="TreeGrafter"/>
</dbReference>
<dbReference type="GO" id="GO:0042284">
    <property type="term" value="F:sphingolipid delta-4 desaturase activity"/>
    <property type="evidence" value="ECO:0007669"/>
    <property type="project" value="TreeGrafter"/>
</dbReference>
<dbReference type="GO" id="GO:0016020">
    <property type="term" value="C:membrane"/>
    <property type="evidence" value="ECO:0007669"/>
    <property type="project" value="GOC"/>
</dbReference>
<feature type="transmembrane region" description="Helical" evidence="1">
    <location>
        <begin position="204"/>
        <end position="222"/>
    </location>
</feature>
<keyword evidence="1" id="KW-0472">Membrane</keyword>